<feature type="domain" description="Tyrosine specific protein phosphatases" evidence="3">
    <location>
        <begin position="75"/>
        <end position="130"/>
    </location>
</feature>
<sequence>MARKYSSKEYLSVKDLEKVLDSCKLNLHQIDEVWPNLYIGNVSVANDGFSVWKLGITRVLNAAHGKMHCHEFYGSTFFTPALIISEVLRSPGERVLVQCAAGVSRSASLVLAHLMIHQHLSLLEAIKALRALHVTPHRTERNILYINTNNIPASPACVRPSLIKGFCSTARRTFSVNSS</sequence>
<evidence type="ECO:0000313" key="5">
    <source>
        <dbReference type="Proteomes" id="UP000472270"/>
    </source>
</evidence>
<dbReference type="PRINTS" id="PR01908">
    <property type="entry name" value="ADSPHPHTASE"/>
</dbReference>
<evidence type="ECO:0000313" key="4">
    <source>
        <dbReference type="Ensembl" id="ENSSRHP00000020084.1"/>
    </source>
</evidence>
<dbReference type="PANTHER" id="PTHR45682:SF3">
    <property type="entry name" value="DUAL SPECIFICITY PROTEIN PHOSPHATASE"/>
    <property type="match status" value="1"/>
</dbReference>
<dbReference type="GO" id="GO:0043409">
    <property type="term" value="P:negative regulation of MAPK cascade"/>
    <property type="evidence" value="ECO:0007669"/>
    <property type="project" value="TreeGrafter"/>
</dbReference>
<dbReference type="InterPro" id="IPR020405">
    <property type="entry name" value="Atypical_DUSP_subfamA"/>
</dbReference>
<reference evidence="4" key="2">
    <citation type="submission" date="2025-09" db="UniProtKB">
        <authorList>
            <consortium name="Ensembl"/>
        </authorList>
    </citation>
    <scope>IDENTIFICATION</scope>
</reference>
<name>A0A673H3L8_9TELE</name>
<dbReference type="SUPFAM" id="SSF52799">
    <property type="entry name" value="(Phosphotyrosine protein) phosphatases II"/>
    <property type="match status" value="1"/>
</dbReference>
<organism evidence="4 5">
    <name type="scientific">Sinocyclocheilus rhinocerous</name>
    <dbReference type="NCBI Taxonomy" id="307959"/>
    <lineage>
        <taxon>Eukaryota</taxon>
        <taxon>Metazoa</taxon>
        <taxon>Chordata</taxon>
        <taxon>Craniata</taxon>
        <taxon>Vertebrata</taxon>
        <taxon>Euteleostomi</taxon>
        <taxon>Actinopterygii</taxon>
        <taxon>Neopterygii</taxon>
        <taxon>Teleostei</taxon>
        <taxon>Ostariophysi</taxon>
        <taxon>Cypriniformes</taxon>
        <taxon>Cyprinidae</taxon>
        <taxon>Cyprininae</taxon>
        <taxon>Sinocyclocheilus</taxon>
    </lineage>
</organism>
<dbReference type="Pfam" id="PF00782">
    <property type="entry name" value="DSPc"/>
    <property type="match status" value="1"/>
</dbReference>
<dbReference type="AlphaFoldDB" id="A0A673H3L8"/>
<accession>A0A673H3L8</accession>
<dbReference type="InterPro" id="IPR029021">
    <property type="entry name" value="Prot-tyrosine_phosphatase-like"/>
</dbReference>
<dbReference type="GO" id="GO:0033549">
    <property type="term" value="F:MAP kinase phosphatase activity"/>
    <property type="evidence" value="ECO:0007669"/>
    <property type="project" value="TreeGrafter"/>
</dbReference>
<dbReference type="PANTHER" id="PTHR45682">
    <property type="entry name" value="AGAP008228-PA"/>
    <property type="match status" value="1"/>
</dbReference>
<comment type="similarity">
    <text evidence="1">Belongs to the protein-tyrosine phosphatase family. Non-receptor class dual specificity subfamily.</text>
</comment>
<evidence type="ECO:0000256" key="2">
    <source>
        <dbReference type="PIRSR" id="PIRSR620405-1"/>
    </source>
</evidence>
<dbReference type="InterPro" id="IPR020422">
    <property type="entry name" value="TYR_PHOSPHATASE_DUAL_dom"/>
</dbReference>
<dbReference type="GO" id="GO:0008138">
    <property type="term" value="F:protein tyrosine/serine/threonine phosphatase activity"/>
    <property type="evidence" value="ECO:0007669"/>
    <property type="project" value="InterPro"/>
</dbReference>
<feature type="active site" description="Phosphocysteine intermediate" evidence="2">
    <location>
        <position position="99"/>
    </location>
</feature>
<dbReference type="PROSITE" id="PS50056">
    <property type="entry name" value="TYR_PHOSPHATASE_2"/>
    <property type="match status" value="1"/>
</dbReference>
<dbReference type="Gene3D" id="3.90.190.10">
    <property type="entry name" value="Protein tyrosine phosphatase superfamily"/>
    <property type="match status" value="2"/>
</dbReference>
<evidence type="ECO:0000256" key="1">
    <source>
        <dbReference type="ARBA" id="ARBA00008601"/>
    </source>
</evidence>
<proteinExistence type="inferred from homology"/>
<dbReference type="SMART" id="SM00195">
    <property type="entry name" value="DSPc"/>
    <property type="match status" value="1"/>
</dbReference>
<dbReference type="InterPro" id="IPR000387">
    <property type="entry name" value="Tyr_Pase_dom"/>
</dbReference>
<dbReference type="Ensembl" id="ENSSRHT00000020726.1">
    <property type="protein sequence ID" value="ENSSRHP00000020084.1"/>
    <property type="gene ID" value="ENSSRHG00000010763.1"/>
</dbReference>
<keyword evidence="5" id="KW-1185">Reference proteome</keyword>
<evidence type="ECO:0000259" key="3">
    <source>
        <dbReference type="PROSITE" id="PS50056"/>
    </source>
</evidence>
<protein>
    <recommendedName>
        <fullName evidence="3">Tyrosine specific protein phosphatases domain-containing protein</fullName>
    </recommendedName>
</protein>
<dbReference type="InterPro" id="IPR000340">
    <property type="entry name" value="Dual-sp_phosphatase_cat-dom"/>
</dbReference>
<dbReference type="Proteomes" id="UP000472270">
    <property type="component" value="Unassembled WGS sequence"/>
</dbReference>
<dbReference type="GO" id="GO:0005737">
    <property type="term" value="C:cytoplasm"/>
    <property type="evidence" value="ECO:0007669"/>
    <property type="project" value="TreeGrafter"/>
</dbReference>
<reference evidence="4" key="1">
    <citation type="submission" date="2025-08" db="UniProtKB">
        <authorList>
            <consortium name="Ensembl"/>
        </authorList>
    </citation>
    <scope>IDENTIFICATION</scope>
</reference>